<dbReference type="GO" id="GO:0012505">
    <property type="term" value="C:endomembrane system"/>
    <property type="evidence" value="ECO:0007669"/>
    <property type="project" value="UniProtKB-SubCell"/>
</dbReference>
<evidence type="ECO:0000256" key="5">
    <source>
        <dbReference type="ARBA" id="ARBA00023136"/>
    </source>
</evidence>
<dbReference type="Proteomes" id="UP000321400">
    <property type="component" value="Unassembled WGS sequence"/>
</dbReference>
<dbReference type="PANTHER" id="PTHR20855:SF129">
    <property type="entry name" value="HEMOLYSIN-3 HOMOLOG"/>
    <property type="match status" value="1"/>
</dbReference>
<dbReference type="Pfam" id="PF03006">
    <property type="entry name" value="HlyIII"/>
    <property type="match status" value="1"/>
</dbReference>
<feature type="transmembrane region" description="Helical" evidence="7">
    <location>
        <begin position="191"/>
        <end position="212"/>
    </location>
</feature>
<dbReference type="GO" id="GO:0046872">
    <property type="term" value="F:metal ion binding"/>
    <property type="evidence" value="ECO:0007669"/>
    <property type="project" value="UniProtKB-KW"/>
</dbReference>
<evidence type="ECO:0000256" key="4">
    <source>
        <dbReference type="ARBA" id="ARBA00022989"/>
    </source>
</evidence>
<evidence type="ECO:0000256" key="6">
    <source>
        <dbReference type="PIRSR" id="PIRSR604254-1"/>
    </source>
</evidence>
<keyword evidence="5 7" id="KW-0472">Membrane</keyword>
<gene>
    <name evidence="8" type="ORF">HAL01_12220</name>
</gene>
<evidence type="ECO:0000313" key="8">
    <source>
        <dbReference type="EMBL" id="GEN56758.1"/>
    </source>
</evidence>
<comment type="subcellular location">
    <subcellularLocation>
        <location evidence="1">Endomembrane system</location>
        <topology evidence="1">Multi-pass membrane protein</topology>
    </subcellularLocation>
</comment>
<organism evidence="8 9">
    <name type="scientific">Halolactibacillus alkaliphilus</name>
    <dbReference type="NCBI Taxonomy" id="442899"/>
    <lineage>
        <taxon>Bacteria</taxon>
        <taxon>Bacillati</taxon>
        <taxon>Bacillota</taxon>
        <taxon>Bacilli</taxon>
        <taxon>Bacillales</taxon>
        <taxon>Bacillaceae</taxon>
        <taxon>Halolactibacillus</taxon>
    </lineage>
</organism>
<sequence length="217" mass="24563">MVTNHRFSLGEEIANAVSHGIGMLLSISALVILIVFSSLNGTWIHVVSFTIYGVTMVFLYTSSTLLHSLPNGKAKNVFEVLDHSSIYFFIAGCYTPFMLIAVRGRLGMTIFISVWVIAILGTIFKIFFVQRFVIVSTLIYILMGWLIVFAWDDLVANVPKTGVLLLVIGGLLYTIGALFYMWRWFKYHHMVWHLFVLAATIVHFFSVLLYILPIDIS</sequence>
<feature type="binding site" evidence="6">
    <location>
        <position position="193"/>
    </location>
    <ligand>
        <name>Zn(2+)</name>
        <dbReference type="ChEBI" id="CHEBI:29105"/>
    </ligand>
</feature>
<accession>A0A511X1D0</accession>
<feature type="transmembrane region" description="Helical" evidence="7">
    <location>
        <begin position="16"/>
        <end position="36"/>
    </location>
</feature>
<feature type="transmembrane region" description="Helical" evidence="7">
    <location>
        <begin position="109"/>
        <end position="127"/>
    </location>
</feature>
<feature type="transmembrane region" description="Helical" evidence="7">
    <location>
        <begin position="163"/>
        <end position="185"/>
    </location>
</feature>
<dbReference type="STRING" id="442899.SAMN05720591_11218"/>
<dbReference type="InterPro" id="IPR005744">
    <property type="entry name" value="Hy-lIII"/>
</dbReference>
<dbReference type="InterPro" id="IPR004254">
    <property type="entry name" value="AdipoR/HlyIII-related"/>
</dbReference>
<comment type="similarity">
    <text evidence="2">Belongs to the UPF0073 (Hly-III) family.</text>
</comment>
<evidence type="ECO:0000256" key="2">
    <source>
        <dbReference type="ARBA" id="ARBA00008488"/>
    </source>
</evidence>
<reference evidence="8 9" key="1">
    <citation type="submission" date="2019-07" db="EMBL/GenBank/DDBJ databases">
        <title>Whole genome shotgun sequence of Halolactibacillus alkaliphilus NBRC 103919.</title>
        <authorList>
            <person name="Hosoyama A."/>
            <person name="Uohara A."/>
            <person name="Ohji S."/>
            <person name="Ichikawa N."/>
        </authorList>
    </citation>
    <scope>NUCLEOTIDE SEQUENCE [LARGE SCALE GENOMIC DNA]</scope>
    <source>
        <strain evidence="8 9">NBRC 103919</strain>
    </source>
</reference>
<keyword evidence="6" id="KW-0479">Metal-binding</keyword>
<dbReference type="OrthoDB" id="9813689at2"/>
<comment type="caution">
    <text evidence="8">The sequence shown here is derived from an EMBL/GenBank/DDBJ whole genome shotgun (WGS) entry which is preliminary data.</text>
</comment>
<evidence type="ECO:0000256" key="3">
    <source>
        <dbReference type="ARBA" id="ARBA00022692"/>
    </source>
</evidence>
<keyword evidence="6" id="KW-0862">Zinc</keyword>
<dbReference type="AlphaFoldDB" id="A0A511X1D0"/>
<keyword evidence="4 7" id="KW-1133">Transmembrane helix</keyword>
<dbReference type="RefSeq" id="WP_089801449.1">
    <property type="nucleotide sequence ID" value="NZ_BJYE01000012.1"/>
</dbReference>
<evidence type="ECO:0000256" key="1">
    <source>
        <dbReference type="ARBA" id="ARBA00004127"/>
    </source>
</evidence>
<feature type="transmembrane region" description="Helical" evidence="7">
    <location>
        <begin position="133"/>
        <end position="151"/>
    </location>
</feature>
<name>A0A511X1D0_9BACI</name>
<feature type="transmembrane region" description="Helical" evidence="7">
    <location>
        <begin position="43"/>
        <end position="66"/>
    </location>
</feature>
<evidence type="ECO:0000256" key="7">
    <source>
        <dbReference type="SAM" id="Phobius"/>
    </source>
</evidence>
<keyword evidence="9" id="KW-1185">Reference proteome</keyword>
<dbReference type="NCBIfam" id="TIGR01065">
    <property type="entry name" value="hlyIII"/>
    <property type="match status" value="1"/>
</dbReference>
<dbReference type="GO" id="GO:0140911">
    <property type="term" value="F:pore-forming activity"/>
    <property type="evidence" value="ECO:0007669"/>
    <property type="project" value="InterPro"/>
</dbReference>
<feature type="binding site" evidence="6">
    <location>
        <position position="67"/>
    </location>
    <ligand>
        <name>Zn(2+)</name>
        <dbReference type="ChEBI" id="CHEBI:29105"/>
    </ligand>
</feature>
<feature type="transmembrane region" description="Helical" evidence="7">
    <location>
        <begin position="86"/>
        <end position="102"/>
    </location>
</feature>
<keyword evidence="3 7" id="KW-0812">Transmembrane</keyword>
<evidence type="ECO:0000313" key="9">
    <source>
        <dbReference type="Proteomes" id="UP000321400"/>
    </source>
</evidence>
<dbReference type="GO" id="GO:0016020">
    <property type="term" value="C:membrane"/>
    <property type="evidence" value="ECO:0007669"/>
    <property type="project" value="InterPro"/>
</dbReference>
<dbReference type="PANTHER" id="PTHR20855">
    <property type="entry name" value="ADIPOR/PROGESTIN RECEPTOR-RELATED"/>
    <property type="match status" value="1"/>
</dbReference>
<proteinExistence type="inferred from homology"/>
<dbReference type="EMBL" id="BJYE01000012">
    <property type="protein sequence ID" value="GEN56758.1"/>
    <property type="molecule type" value="Genomic_DNA"/>
</dbReference>
<protein>
    <submittedName>
        <fullName evidence="8">Hemolysin III</fullName>
    </submittedName>
</protein>
<feature type="binding site" evidence="6">
    <location>
        <position position="189"/>
    </location>
    <ligand>
        <name>Zn(2+)</name>
        <dbReference type="ChEBI" id="CHEBI:29105"/>
    </ligand>
</feature>